<dbReference type="RefSeq" id="WP_397061275.1">
    <property type="nucleotide sequence ID" value="NZ_JBIRYL010000001.1"/>
</dbReference>
<keyword evidence="3" id="KW-1185">Reference proteome</keyword>
<gene>
    <name evidence="2" type="ORF">ACH49Z_09290</name>
</gene>
<protein>
    <submittedName>
        <fullName evidence="2">Uncharacterized protein</fullName>
    </submittedName>
</protein>
<organism evidence="2 3">
    <name type="scientific">Nocardia testacea</name>
    <dbReference type="NCBI Taxonomy" id="248551"/>
    <lineage>
        <taxon>Bacteria</taxon>
        <taxon>Bacillati</taxon>
        <taxon>Actinomycetota</taxon>
        <taxon>Actinomycetes</taxon>
        <taxon>Mycobacteriales</taxon>
        <taxon>Nocardiaceae</taxon>
        <taxon>Nocardia</taxon>
    </lineage>
</organism>
<comment type="caution">
    <text evidence="2">The sequence shown here is derived from an EMBL/GenBank/DDBJ whole genome shotgun (WGS) entry which is preliminary data.</text>
</comment>
<dbReference type="EMBL" id="JBIRYL010000001">
    <property type="protein sequence ID" value="MFI2230030.1"/>
    <property type="molecule type" value="Genomic_DNA"/>
</dbReference>
<sequence length="59" mass="6266">MTATAAASVTTGTATTGESAPARLAQHTVDVQWPDPSPLQSWWTEIMDGVPMPRSRRAA</sequence>
<reference evidence="2 3" key="1">
    <citation type="submission" date="2024-10" db="EMBL/GenBank/DDBJ databases">
        <title>The Natural Products Discovery Center: Release of the First 8490 Sequenced Strains for Exploring Actinobacteria Biosynthetic Diversity.</title>
        <authorList>
            <person name="Kalkreuter E."/>
            <person name="Kautsar S.A."/>
            <person name="Yang D."/>
            <person name="Bader C.D."/>
            <person name="Teijaro C.N."/>
            <person name="Fluegel L."/>
            <person name="Davis C.M."/>
            <person name="Simpson J.R."/>
            <person name="Lauterbach L."/>
            <person name="Steele A.D."/>
            <person name="Gui C."/>
            <person name="Meng S."/>
            <person name="Li G."/>
            <person name="Viehrig K."/>
            <person name="Ye F."/>
            <person name="Su P."/>
            <person name="Kiefer A.F."/>
            <person name="Nichols A."/>
            <person name="Cepeda A.J."/>
            <person name="Yan W."/>
            <person name="Fan B."/>
            <person name="Jiang Y."/>
            <person name="Adhikari A."/>
            <person name="Zheng C.-J."/>
            <person name="Schuster L."/>
            <person name="Cowan T.M."/>
            <person name="Smanski M.J."/>
            <person name="Chevrette M.G."/>
            <person name="De Carvalho L.P.S."/>
            <person name="Shen B."/>
        </authorList>
    </citation>
    <scope>NUCLEOTIDE SEQUENCE [LARGE SCALE GENOMIC DNA]</scope>
    <source>
        <strain evidence="2 3">NPDC019377</strain>
    </source>
</reference>
<name>A0ABW7VVM2_9NOCA</name>
<evidence type="ECO:0000313" key="3">
    <source>
        <dbReference type="Proteomes" id="UP001611494"/>
    </source>
</evidence>
<proteinExistence type="predicted"/>
<dbReference type="Proteomes" id="UP001611494">
    <property type="component" value="Unassembled WGS sequence"/>
</dbReference>
<feature type="region of interest" description="Disordered" evidence="1">
    <location>
        <begin position="1"/>
        <end position="25"/>
    </location>
</feature>
<evidence type="ECO:0000256" key="1">
    <source>
        <dbReference type="SAM" id="MobiDB-lite"/>
    </source>
</evidence>
<evidence type="ECO:0000313" key="2">
    <source>
        <dbReference type="EMBL" id="MFI2230030.1"/>
    </source>
</evidence>
<feature type="compositionally biased region" description="Low complexity" evidence="1">
    <location>
        <begin position="1"/>
        <end position="22"/>
    </location>
</feature>
<accession>A0ABW7VVM2</accession>